<protein>
    <submittedName>
        <fullName evidence="1">Uncharacterized protein</fullName>
    </submittedName>
</protein>
<reference evidence="2" key="1">
    <citation type="submission" date="2024-07" db="EMBL/GenBank/DDBJ databases">
        <title>Two chromosome-level genome assemblies of Korean endemic species Abeliophyllum distichum and Forsythia ovata (Oleaceae).</title>
        <authorList>
            <person name="Jang H."/>
        </authorList>
    </citation>
    <scope>NUCLEOTIDE SEQUENCE [LARGE SCALE GENOMIC DNA]</scope>
</reference>
<evidence type="ECO:0000313" key="2">
    <source>
        <dbReference type="Proteomes" id="UP001604277"/>
    </source>
</evidence>
<organism evidence="1 2">
    <name type="scientific">Forsythia ovata</name>
    <dbReference type="NCBI Taxonomy" id="205694"/>
    <lineage>
        <taxon>Eukaryota</taxon>
        <taxon>Viridiplantae</taxon>
        <taxon>Streptophyta</taxon>
        <taxon>Embryophyta</taxon>
        <taxon>Tracheophyta</taxon>
        <taxon>Spermatophyta</taxon>
        <taxon>Magnoliopsida</taxon>
        <taxon>eudicotyledons</taxon>
        <taxon>Gunneridae</taxon>
        <taxon>Pentapetalae</taxon>
        <taxon>asterids</taxon>
        <taxon>lamiids</taxon>
        <taxon>Lamiales</taxon>
        <taxon>Oleaceae</taxon>
        <taxon>Forsythieae</taxon>
        <taxon>Forsythia</taxon>
    </lineage>
</organism>
<name>A0ABD1WMK9_9LAMI</name>
<dbReference type="Pfam" id="PF05056">
    <property type="entry name" value="DUF674"/>
    <property type="match status" value="1"/>
</dbReference>
<comment type="caution">
    <text evidence="1">The sequence shown here is derived from an EMBL/GenBank/DDBJ whole genome shotgun (WGS) entry which is preliminary data.</text>
</comment>
<dbReference type="Proteomes" id="UP001604277">
    <property type="component" value="Unassembled WGS sequence"/>
</dbReference>
<evidence type="ECO:0000313" key="1">
    <source>
        <dbReference type="EMBL" id="KAL2549918.1"/>
    </source>
</evidence>
<dbReference type="AlphaFoldDB" id="A0ABD1WMK9"/>
<gene>
    <name evidence="1" type="ORF">Fot_11448</name>
</gene>
<proteinExistence type="predicted"/>
<dbReference type="PANTHER" id="PTHR33103">
    <property type="entry name" value="OS01G0153900 PROTEIN"/>
    <property type="match status" value="1"/>
</dbReference>
<dbReference type="InterPro" id="IPR007750">
    <property type="entry name" value="DUF674"/>
</dbReference>
<keyword evidence="2" id="KW-1185">Reference proteome</keyword>
<sequence>MTDNDLQVLPGLPSSLLQFFHNLGFNDVNRIVEISVDVGLEEVSKLLKRSLLSKSPLTDVFVRKQDHFTNTSLYESTHSSFPKIVSNTVSINSTLSIKLLFTVSGKKVLAVEANESFVDILFSFCAIPLIKLLGGDSGLGCIDILYKTVESMDPEFLYLENKDITNVGVHEQYKCKPQLLQIRSPENRSSKCFGKFLKDTQLFVVLDNLTVTPSSSVSCISFVKALYVPIEDIEVRVVTISEHERMA</sequence>
<dbReference type="EMBL" id="JBFOLJ010000003">
    <property type="protein sequence ID" value="KAL2549918.1"/>
    <property type="molecule type" value="Genomic_DNA"/>
</dbReference>
<accession>A0ABD1WMK9</accession>
<dbReference type="PANTHER" id="PTHR33103:SF27">
    <property type="entry name" value="OS04G0594700 PROTEIN"/>
    <property type="match status" value="1"/>
</dbReference>